<evidence type="ECO:0000259" key="8">
    <source>
        <dbReference type="Pfam" id="PF01488"/>
    </source>
</evidence>
<dbReference type="GO" id="GO:0005829">
    <property type="term" value="C:cytosol"/>
    <property type="evidence" value="ECO:0007669"/>
    <property type="project" value="TreeGrafter"/>
</dbReference>
<dbReference type="InterPro" id="IPR013708">
    <property type="entry name" value="Shikimate_DH-bd_N"/>
</dbReference>
<feature type="domain" description="Quinate/shikimate 5-dehydrogenase/glutamyl-tRNA reductase" evidence="8">
    <location>
        <begin position="124"/>
        <end position="194"/>
    </location>
</feature>
<dbReference type="SUPFAM" id="SSF53223">
    <property type="entry name" value="Aminoacid dehydrogenase-like, N-terminal domain"/>
    <property type="match status" value="1"/>
</dbReference>
<gene>
    <name evidence="11" type="ORF">CJP74_06010</name>
</gene>
<evidence type="ECO:0000256" key="7">
    <source>
        <dbReference type="ARBA" id="ARBA00049442"/>
    </source>
</evidence>
<evidence type="ECO:0000313" key="12">
    <source>
        <dbReference type="Proteomes" id="UP000266258"/>
    </source>
</evidence>
<dbReference type="SUPFAM" id="SSF51735">
    <property type="entry name" value="NAD(P)-binding Rossmann-fold domains"/>
    <property type="match status" value="1"/>
</dbReference>
<dbReference type="InterPro" id="IPR011342">
    <property type="entry name" value="Shikimate_DH"/>
</dbReference>
<dbReference type="Gene3D" id="3.40.50.10860">
    <property type="entry name" value="Leucine Dehydrogenase, chain A, domain 1"/>
    <property type="match status" value="1"/>
</dbReference>
<dbReference type="Pfam" id="PF08501">
    <property type="entry name" value="Shikimate_dh_N"/>
    <property type="match status" value="1"/>
</dbReference>
<dbReference type="Pfam" id="PF01488">
    <property type="entry name" value="Shikimate_DH"/>
    <property type="match status" value="1"/>
</dbReference>
<dbReference type="Pfam" id="PF18317">
    <property type="entry name" value="SDH_C"/>
    <property type="match status" value="1"/>
</dbReference>
<dbReference type="GO" id="GO:0008652">
    <property type="term" value="P:amino acid biosynthetic process"/>
    <property type="evidence" value="ECO:0007669"/>
    <property type="project" value="UniProtKB-KW"/>
</dbReference>
<dbReference type="GO" id="GO:0019632">
    <property type="term" value="P:shikimate metabolic process"/>
    <property type="evidence" value="ECO:0007669"/>
    <property type="project" value="InterPro"/>
</dbReference>
<keyword evidence="3" id="KW-0028">Amino-acid biosynthesis</keyword>
<evidence type="ECO:0000256" key="6">
    <source>
        <dbReference type="ARBA" id="ARBA00023141"/>
    </source>
</evidence>
<evidence type="ECO:0000256" key="5">
    <source>
        <dbReference type="ARBA" id="ARBA00023002"/>
    </source>
</evidence>
<dbReference type="CDD" id="cd01065">
    <property type="entry name" value="NAD_bind_Shikimate_DH"/>
    <property type="match status" value="1"/>
</dbReference>
<keyword evidence="5" id="KW-0560">Oxidoreductase</keyword>
<feature type="domain" description="SDH C-terminal" evidence="10">
    <location>
        <begin position="243"/>
        <end position="273"/>
    </location>
</feature>
<dbReference type="InterPro" id="IPR006151">
    <property type="entry name" value="Shikm_DH/Glu-tRNA_Rdtase"/>
</dbReference>
<dbReference type="GO" id="GO:0050661">
    <property type="term" value="F:NADP binding"/>
    <property type="evidence" value="ECO:0007669"/>
    <property type="project" value="InterPro"/>
</dbReference>
<dbReference type="PANTHER" id="PTHR21089">
    <property type="entry name" value="SHIKIMATE DEHYDROGENASE"/>
    <property type="match status" value="1"/>
</dbReference>
<name>A0A3A1Y392_9GAMM</name>
<evidence type="ECO:0000256" key="2">
    <source>
        <dbReference type="ARBA" id="ARBA00012962"/>
    </source>
</evidence>
<evidence type="ECO:0000259" key="10">
    <source>
        <dbReference type="Pfam" id="PF18317"/>
    </source>
</evidence>
<evidence type="ECO:0000256" key="4">
    <source>
        <dbReference type="ARBA" id="ARBA00022857"/>
    </source>
</evidence>
<dbReference type="Gene3D" id="3.40.50.720">
    <property type="entry name" value="NAD(P)-binding Rossmann-like Domain"/>
    <property type="match status" value="1"/>
</dbReference>
<dbReference type="RefSeq" id="WP_119497371.1">
    <property type="nucleotide sequence ID" value="NZ_NRJH01000051.1"/>
</dbReference>
<dbReference type="Proteomes" id="UP000266258">
    <property type="component" value="Unassembled WGS sequence"/>
</dbReference>
<dbReference type="AlphaFoldDB" id="A0A3A1Y392"/>
<organism evidence="11 12">
    <name type="scientific">Psittacicella melopsittaci</name>
    <dbReference type="NCBI Taxonomy" id="2028576"/>
    <lineage>
        <taxon>Bacteria</taxon>
        <taxon>Pseudomonadati</taxon>
        <taxon>Pseudomonadota</taxon>
        <taxon>Gammaproteobacteria</taxon>
        <taxon>Pasteurellales</taxon>
        <taxon>Psittacicellaceae</taxon>
        <taxon>Psittacicella</taxon>
    </lineage>
</organism>
<protein>
    <recommendedName>
        <fullName evidence="2">shikimate dehydrogenase (NADP(+))</fullName>
        <ecNumber evidence="2">1.1.1.25</ecNumber>
    </recommendedName>
</protein>
<keyword evidence="4" id="KW-0521">NADP</keyword>
<comment type="caution">
    <text evidence="11">The sequence shown here is derived from an EMBL/GenBank/DDBJ whole genome shotgun (WGS) entry which is preliminary data.</text>
</comment>
<proteinExistence type="predicted"/>
<evidence type="ECO:0000313" key="11">
    <source>
        <dbReference type="EMBL" id="RIY31911.1"/>
    </source>
</evidence>
<dbReference type="GO" id="GO:0009423">
    <property type="term" value="P:chorismate biosynthetic process"/>
    <property type="evidence" value="ECO:0007669"/>
    <property type="project" value="UniProtKB-UniPathway"/>
</dbReference>
<feature type="domain" description="Shikimate dehydrogenase substrate binding N-terminal" evidence="9">
    <location>
        <begin position="8"/>
        <end position="93"/>
    </location>
</feature>
<comment type="pathway">
    <text evidence="1">Metabolic intermediate biosynthesis; chorismate biosynthesis; chorismate from D-erythrose 4-phosphate and phosphoenolpyruvate: step 4/7.</text>
</comment>
<dbReference type="InterPro" id="IPR041121">
    <property type="entry name" value="SDH_C"/>
</dbReference>
<dbReference type="InterPro" id="IPR046346">
    <property type="entry name" value="Aminoacid_DH-like_N_sf"/>
</dbReference>
<comment type="catalytic activity">
    <reaction evidence="7">
        <text>shikimate + NADP(+) = 3-dehydroshikimate + NADPH + H(+)</text>
        <dbReference type="Rhea" id="RHEA:17737"/>
        <dbReference type="ChEBI" id="CHEBI:15378"/>
        <dbReference type="ChEBI" id="CHEBI:16630"/>
        <dbReference type="ChEBI" id="CHEBI:36208"/>
        <dbReference type="ChEBI" id="CHEBI:57783"/>
        <dbReference type="ChEBI" id="CHEBI:58349"/>
        <dbReference type="EC" id="1.1.1.25"/>
    </reaction>
</comment>
<dbReference type="InterPro" id="IPR022893">
    <property type="entry name" value="Shikimate_DH_fam"/>
</dbReference>
<dbReference type="NCBIfam" id="TIGR00507">
    <property type="entry name" value="aroE"/>
    <property type="match status" value="1"/>
</dbReference>
<dbReference type="GO" id="GO:0004764">
    <property type="term" value="F:shikimate 3-dehydrogenase (NADP+) activity"/>
    <property type="evidence" value="ECO:0007669"/>
    <property type="project" value="UniProtKB-EC"/>
</dbReference>
<dbReference type="OrthoDB" id="9776868at2"/>
<evidence type="ECO:0000256" key="1">
    <source>
        <dbReference type="ARBA" id="ARBA00004871"/>
    </source>
</evidence>
<keyword evidence="12" id="KW-1185">Reference proteome</keyword>
<sequence length="283" mass="31241">MLSDRYLVWGNPIAHSLSPRIHEIFANQRGERIDYRRRGEGMDVATFISSFLNFFNNEGGKGSNITSPFKQVVYELIENRSEVCEIAQACNTVIKRADGSLFAENTDGYGLSTDLKDLGWLGMNTRVLILGAGGAVTGVLFHLLQEGAVVDIFNRTRARAQEVAKAFSKFGQVNAVNEYDFNEYDLVINAVAYKQGDAGVNLRTTRVTNAYTKFYDMQYTATGKTPFLAFVSDLGVENNIANGLGMLVKQAALSHYYWFGVLPDAKAALEQLRQELAEAASGC</sequence>
<dbReference type="GO" id="GO:0009073">
    <property type="term" value="P:aromatic amino acid family biosynthetic process"/>
    <property type="evidence" value="ECO:0007669"/>
    <property type="project" value="UniProtKB-KW"/>
</dbReference>
<dbReference type="NCBIfam" id="NF001310">
    <property type="entry name" value="PRK00258.1-2"/>
    <property type="match status" value="1"/>
</dbReference>
<accession>A0A3A1Y392</accession>
<dbReference type="UniPathway" id="UPA00053">
    <property type="reaction ID" value="UER00087"/>
</dbReference>
<dbReference type="EMBL" id="NRJH01000051">
    <property type="protein sequence ID" value="RIY31911.1"/>
    <property type="molecule type" value="Genomic_DNA"/>
</dbReference>
<dbReference type="InterPro" id="IPR036291">
    <property type="entry name" value="NAD(P)-bd_dom_sf"/>
</dbReference>
<dbReference type="EC" id="1.1.1.25" evidence="2"/>
<dbReference type="PANTHER" id="PTHR21089:SF1">
    <property type="entry name" value="BIFUNCTIONAL 3-DEHYDROQUINATE DEHYDRATASE_SHIKIMATE DEHYDROGENASE, CHLOROPLASTIC"/>
    <property type="match status" value="1"/>
</dbReference>
<evidence type="ECO:0000256" key="3">
    <source>
        <dbReference type="ARBA" id="ARBA00022605"/>
    </source>
</evidence>
<evidence type="ECO:0000259" key="9">
    <source>
        <dbReference type="Pfam" id="PF08501"/>
    </source>
</evidence>
<keyword evidence="6" id="KW-0057">Aromatic amino acid biosynthesis</keyword>
<reference evidence="11 12" key="1">
    <citation type="submission" date="2017-08" db="EMBL/GenBank/DDBJ databases">
        <title>Reclassification of Bisgaard taxon 37 and 44.</title>
        <authorList>
            <person name="Christensen H."/>
        </authorList>
    </citation>
    <scope>NUCLEOTIDE SEQUENCE [LARGE SCALE GENOMIC DNA]</scope>
    <source>
        <strain evidence="11 12">B96_4</strain>
    </source>
</reference>